<comment type="caution">
    <text evidence="8">The sequence shown here is derived from an EMBL/GenBank/DDBJ whole genome shotgun (WGS) entry which is preliminary data.</text>
</comment>
<evidence type="ECO:0000256" key="2">
    <source>
        <dbReference type="ARBA" id="ARBA00023015"/>
    </source>
</evidence>
<dbReference type="PROSITE" id="PS50982">
    <property type="entry name" value="MBD"/>
    <property type="match status" value="1"/>
</dbReference>
<dbReference type="PANTHER" id="PTHR33729">
    <property type="entry name" value="METHYL-CPG BINDING DOMAIN CONTAINING PROTEIN, EXPRESSED"/>
    <property type="match status" value="1"/>
</dbReference>
<evidence type="ECO:0000313" key="8">
    <source>
        <dbReference type="EMBL" id="GKV06279.1"/>
    </source>
</evidence>
<organism evidence="8 9">
    <name type="scientific">Rubroshorea leprosula</name>
    <dbReference type="NCBI Taxonomy" id="152421"/>
    <lineage>
        <taxon>Eukaryota</taxon>
        <taxon>Viridiplantae</taxon>
        <taxon>Streptophyta</taxon>
        <taxon>Embryophyta</taxon>
        <taxon>Tracheophyta</taxon>
        <taxon>Spermatophyta</taxon>
        <taxon>Magnoliopsida</taxon>
        <taxon>eudicotyledons</taxon>
        <taxon>Gunneridae</taxon>
        <taxon>Pentapetalae</taxon>
        <taxon>rosids</taxon>
        <taxon>malvids</taxon>
        <taxon>Malvales</taxon>
        <taxon>Dipterocarpaceae</taxon>
        <taxon>Rubroshorea</taxon>
    </lineage>
</organism>
<evidence type="ECO:0000256" key="4">
    <source>
        <dbReference type="ARBA" id="ARBA00023163"/>
    </source>
</evidence>
<dbReference type="Proteomes" id="UP001054252">
    <property type="component" value="Unassembled WGS sequence"/>
</dbReference>
<keyword evidence="4" id="KW-0804">Transcription</keyword>
<dbReference type="InterPro" id="IPR001739">
    <property type="entry name" value="Methyl_CpG_DNA-bd"/>
</dbReference>
<dbReference type="AlphaFoldDB" id="A0AAV5J778"/>
<dbReference type="GO" id="GO:0005634">
    <property type="term" value="C:nucleus"/>
    <property type="evidence" value="ECO:0007669"/>
    <property type="project" value="UniProtKB-SubCell"/>
</dbReference>
<feature type="compositionally biased region" description="Basic and acidic residues" evidence="6">
    <location>
        <begin position="189"/>
        <end position="245"/>
    </location>
</feature>
<name>A0AAV5J778_9ROSI</name>
<evidence type="ECO:0000259" key="7">
    <source>
        <dbReference type="PROSITE" id="PS50982"/>
    </source>
</evidence>
<feature type="compositionally biased region" description="Polar residues" evidence="6">
    <location>
        <begin position="285"/>
        <end position="295"/>
    </location>
</feature>
<sequence>MEKEETAAEEVVSLELPAPPGWKKQFLPKKAGTPKKSEIVFTAPTGEEITNRKQLDQYLKAHPGGPAAAEFDWGTGETPRRSARISEKAKAMLPPESEPTPKKKRSRKSSASKDNKETEIVPEKTEETKDVNMDEAVKTNKDNTELEAGKDVVKENEDVIEDKAQNAGTKTDAIHPEGTKVGDVNKPNNVEENKTSADAESEKPKGLDGATVEEKVEQSEVEVPKELLSGERKHGLEGEEKEKQNKSAPEPEGEIKENETTAGNKDGQKTSGLNETRKVVDEVTENGNTAGKANP</sequence>
<dbReference type="PANTHER" id="PTHR33729:SF6">
    <property type="entry name" value="METHYL-CPG-BINDING DOMAIN-CONTAINING PROTEIN 11"/>
    <property type="match status" value="1"/>
</dbReference>
<keyword evidence="3" id="KW-0238">DNA-binding</keyword>
<dbReference type="Gene3D" id="3.30.890.10">
    <property type="entry name" value="Methyl-cpg-binding Protein 2, Chain A"/>
    <property type="match status" value="1"/>
</dbReference>
<proteinExistence type="predicted"/>
<dbReference type="SUPFAM" id="SSF54171">
    <property type="entry name" value="DNA-binding domain"/>
    <property type="match status" value="1"/>
</dbReference>
<protein>
    <recommendedName>
        <fullName evidence="7">MBD domain-containing protein</fullName>
    </recommendedName>
</protein>
<dbReference type="EMBL" id="BPVZ01000025">
    <property type="protein sequence ID" value="GKV06279.1"/>
    <property type="molecule type" value="Genomic_DNA"/>
</dbReference>
<feature type="compositionally biased region" description="Basic and acidic residues" evidence="6">
    <location>
        <begin position="78"/>
        <end position="90"/>
    </location>
</feature>
<keyword evidence="5" id="KW-0539">Nucleus</keyword>
<comment type="subcellular location">
    <subcellularLocation>
        <location evidence="1">Nucleus</location>
    </subcellularLocation>
</comment>
<evidence type="ECO:0000256" key="6">
    <source>
        <dbReference type="SAM" id="MobiDB-lite"/>
    </source>
</evidence>
<keyword evidence="9" id="KW-1185">Reference proteome</keyword>
<reference evidence="8 9" key="1">
    <citation type="journal article" date="2021" name="Commun. Biol.">
        <title>The genome of Shorea leprosula (Dipterocarpaceae) highlights the ecological relevance of drought in aseasonal tropical rainforests.</title>
        <authorList>
            <person name="Ng K.K.S."/>
            <person name="Kobayashi M.J."/>
            <person name="Fawcett J.A."/>
            <person name="Hatakeyama M."/>
            <person name="Paape T."/>
            <person name="Ng C.H."/>
            <person name="Ang C.C."/>
            <person name="Tnah L.H."/>
            <person name="Lee C.T."/>
            <person name="Nishiyama T."/>
            <person name="Sese J."/>
            <person name="O'Brien M.J."/>
            <person name="Copetti D."/>
            <person name="Mohd Noor M.I."/>
            <person name="Ong R.C."/>
            <person name="Putra M."/>
            <person name="Sireger I.Z."/>
            <person name="Indrioko S."/>
            <person name="Kosugi Y."/>
            <person name="Izuno A."/>
            <person name="Isagi Y."/>
            <person name="Lee S.L."/>
            <person name="Shimizu K.K."/>
        </authorList>
    </citation>
    <scope>NUCLEOTIDE SEQUENCE [LARGE SCALE GENOMIC DNA]</scope>
    <source>
        <strain evidence="8">214</strain>
    </source>
</reference>
<dbReference type="Pfam" id="PF01429">
    <property type="entry name" value="MBD"/>
    <property type="match status" value="1"/>
</dbReference>
<feature type="domain" description="MBD" evidence="7">
    <location>
        <begin position="8"/>
        <end position="78"/>
    </location>
</feature>
<evidence type="ECO:0000256" key="3">
    <source>
        <dbReference type="ARBA" id="ARBA00023125"/>
    </source>
</evidence>
<feature type="compositionally biased region" description="Basic and acidic residues" evidence="6">
    <location>
        <begin position="111"/>
        <end position="164"/>
    </location>
</feature>
<dbReference type="InterPro" id="IPR039622">
    <property type="entry name" value="MBD10/11"/>
</dbReference>
<dbReference type="GO" id="GO:0003677">
    <property type="term" value="F:DNA binding"/>
    <property type="evidence" value="ECO:0007669"/>
    <property type="project" value="UniProtKB-KW"/>
</dbReference>
<evidence type="ECO:0000313" key="9">
    <source>
        <dbReference type="Proteomes" id="UP001054252"/>
    </source>
</evidence>
<feature type="region of interest" description="Disordered" evidence="6">
    <location>
        <begin position="61"/>
        <end position="295"/>
    </location>
</feature>
<evidence type="ECO:0000256" key="1">
    <source>
        <dbReference type="ARBA" id="ARBA00004123"/>
    </source>
</evidence>
<evidence type="ECO:0000256" key="5">
    <source>
        <dbReference type="ARBA" id="ARBA00023242"/>
    </source>
</evidence>
<gene>
    <name evidence="8" type="ORF">SLEP1_g18177</name>
</gene>
<keyword evidence="2" id="KW-0805">Transcription regulation</keyword>
<dbReference type="InterPro" id="IPR016177">
    <property type="entry name" value="DNA-bd_dom_sf"/>
</dbReference>
<accession>A0AAV5J778</accession>